<dbReference type="Proteomes" id="UP000789702">
    <property type="component" value="Unassembled WGS sequence"/>
</dbReference>
<organism evidence="1 2">
    <name type="scientific">Dentiscutata heterogama</name>
    <dbReference type="NCBI Taxonomy" id="1316150"/>
    <lineage>
        <taxon>Eukaryota</taxon>
        <taxon>Fungi</taxon>
        <taxon>Fungi incertae sedis</taxon>
        <taxon>Mucoromycota</taxon>
        <taxon>Glomeromycotina</taxon>
        <taxon>Glomeromycetes</taxon>
        <taxon>Diversisporales</taxon>
        <taxon>Gigasporaceae</taxon>
        <taxon>Dentiscutata</taxon>
    </lineage>
</organism>
<gene>
    <name evidence="1" type="ORF">DHETER_LOCUS15472</name>
</gene>
<dbReference type="EMBL" id="CAJVPU010052992">
    <property type="protein sequence ID" value="CAG8764334.1"/>
    <property type="molecule type" value="Genomic_DNA"/>
</dbReference>
<comment type="caution">
    <text evidence="1">The sequence shown here is derived from an EMBL/GenBank/DDBJ whole genome shotgun (WGS) entry which is preliminary data.</text>
</comment>
<protein>
    <submittedName>
        <fullName evidence="1">12054_t:CDS:1</fullName>
    </submittedName>
</protein>
<keyword evidence="2" id="KW-1185">Reference proteome</keyword>
<feature type="non-terminal residue" evidence="1">
    <location>
        <position position="61"/>
    </location>
</feature>
<evidence type="ECO:0000313" key="1">
    <source>
        <dbReference type="EMBL" id="CAG8764334.1"/>
    </source>
</evidence>
<accession>A0ACA9QSR3</accession>
<feature type="non-terminal residue" evidence="1">
    <location>
        <position position="1"/>
    </location>
</feature>
<proteinExistence type="predicted"/>
<sequence length="61" mass="7009">RHTLATPLANAQEGVQRDEQNKFELVSDKKSTRSTKENKKKASKDTKISKKLLKEYLHAIK</sequence>
<evidence type="ECO:0000313" key="2">
    <source>
        <dbReference type="Proteomes" id="UP000789702"/>
    </source>
</evidence>
<reference evidence="1" key="1">
    <citation type="submission" date="2021-06" db="EMBL/GenBank/DDBJ databases">
        <authorList>
            <person name="Kallberg Y."/>
            <person name="Tangrot J."/>
            <person name="Rosling A."/>
        </authorList>
    </citation>
    <scope>NUCLEOTIDE SEQUENCE</scope>
    <source>
        <strain evidence="1">IL203A</strain>
    </source>
</reference>
<name>A0ACA9QSR3_9GLOM</name>